<organism evidence="8 9">
    <name type="scientific">Weissella soli</name>
    <dbReference type="NCBI Taxonomy" id="155866"/>
    <lineage>
        <taxon>Bacteria</taxon>
        <taxon>Bacillati</taxon>
        <taxon>Bacillota</taxon>
        <taxon>Bacilli</taxon>
        <taxon>Lactobacillales</taxon>
        <taxon>Lactobacillaceae</taxon>
        <taxon>Weissella</taxon>
    </lineage>
</organism>
<evidence type="ECO:0000256" key="5">
    <source>
        <dbReference type="ARBA" id="ARBA00023125"/>
    </source>
</evidence>
<dbReference type="EMBL" id="QRAS01000001">
    <property type="protein sequence ID" value="RDL12308.1"/>
    <property type="molecule type" value="Genomic_DNA"/>
</dbReference>
<name>A0A288QNH5_9LACO</name>
<dbReference type="InterPro" id="IPR036388">
    <property type="entry name" value="WH-like_DNA-bd_sf"/>
</dbReference>
<dbReference type="GO" id="GO:0003700">
    <property type="term" value="F:DNA-binding transcription factor activity"/>
    <property type="evidence" value="ECO:0007669"/>
    <property type="project" value="UniProtKB-UniRule"/>
</dbReference>
<sequence length="152" mass="16793">MALKKKERQTKILEIITNQVIESQEELMYKLQAEGIDVTQATVSRDINELRIVRHTGANGVSHYQLLEEAPKVESTQIDQGFQEMALSMTRVEFLTIIKTTAGNGNRLAALIDDANLVTVIATLAGHDTIYVTSPDNAAAQQFMAQFEAMIG</sequence>
<gene>
    <name evidence="7" type="primary">argR</name>
    <name evidence="8" type="ORF">DFP99_0746</name>
</gene>
<keyword evidence="7" id="KW-0678">Repressor</keyword>
<dbReference type="InterPro" id="IPR020899">
    <property type="entry name" value="Arg_repress_C"/>
</dbReference>
<dbReference type="PANTHER" id="PTHR34471">
    <property type="entry name" value="ARGININE REPRESSOR"/>
    <property type="match status" value="1"/>
</dbReference>
<proteinExistence type="inferred from homology"/>
<keyword evidence="3 7" id="KW-0963">Cytoplasm</keyword>
<comment type="function">
    <text evidence="7">Regulates arginine biosynthesis genes.</text>
</comment>
<keyword evidence="6 7" id="KW-0804">Transcription</keyword>
<dbReference type="InterPro" id="IPR001669">
    <property type="entry name" value="Arg_repress"/>
</dbReference>
<dbReference type="GO" id="GO:0006526">
    <property type="term" value="P:L-arginine biosynthetic process"/>
    <property type="evidence" value="ECO:0007669"/>
    <property type="project" value="UniProtKB-UniPathway"/>
</dbReference>
<evidence type="ECO:0000256" key="1">
    <source>
        <dbReference type="ARBA" id="ARBA00004496"/>
    </source>
</evidence>
<evidence type="ECO:0000256" key="4">
    <source>
        <dbReference type="ARBA" id="ARBA00023015"/>
    </source>
</evidence>
<accession>A0A288QNH5</accession>
<keyword evidence="9" id="KW-1185">Reference proteome</keyword>
<keyword evidence="7" id="KW-0055">Arginine biosynthesis</keyword>
<dbReference type="PANTHER" id="PTHR34471:SF1">
    <property type="entry name" value="ARGININE REPRESSOR"/>
    <property type="match status" value="1"/>
</dbReference>
<comment type="pathway">
    <text evidence="7">Amino-acid biosynthesis; L-arginine biosynthesis [regulation].</text>
</comment>
<dbReference type="HAMAP" id="MF_00173">
    <property type="entry name" value="Arg_repressor"/>
    <property type="match status" value="1"/>
</dbReference>
<dbReference type="GO" id="GO:0005737">
    <property type="term" value="C:cytoplasm"/>
    <property type="evidence" value="ECO:0007669"/>
    <property type="project" value="UniProtKB-SubCell"/>
</dbReference>
<dbReference type="Gene3D" id="1.10.10.10">
    <property type="entry name" value="Winged helix-like DNA-binding domain superfamily/Winged helix DNA-binding domain"/>
    <property type="match status" value="1"/>
</dbReference>
<dbReference type="Pfam" id="PF01316">
    <property type="entry name" value="Arg_repressor"/>
    <property type="match status" value="1"/>
</dbReference>
<dbReference type="GO" id="GO:1900079">
    <property type="term" value="P:regulation of arginine biosynthetic process"/>
    <property type="evidence" value="ECO:0007669"/>
    <property type="project" value="UniProtKB-UniRule"/>
</dbReference>
<evidence type="ECO:0000313" key="9">
    <source>
        <dbReference type="Proteomes" id="UP000254912"/>
    </source>
</evidence>
<comment type="similarity">
    <text evidence="2 7">Belongs to the ArgR family.</text>
</comment>
<evidence type="ECO:0000256" key="2">
    <source>
        <dbReference type="ARBA" id="ARBA00008316"/>
    </source>
</evidence>
<dbReference type="RefSeq" id="WP_114981166.1">
    <property type="nucleotide sequence ID" value="NZ_BJYO01000002.1"/>
</dbReference>
<evidence type="ECO:0000256" key="3">
    <source>
        <dbReference type="ARBA" id="ARBA00022490"/>
    </source>
</evidence>
<evidence type="ECO:0000313" key="8">
    <source>
        <dbReference type="EMBL" id="RDL12308.1"/>
    </source>
</evidence>
<dbReference type="InterPro" id="IPR020900">
    <property type="entry name" value="Arg_repress_DNA-bd"/>
</dbReference>
<dbReference type="SUPFAM" id="SSF55252">
    <property type="entry name" value="C-terminal domain of arginine repressor"/>
    <property type="match status" value="1"/>
</dbReference>
<dbReference type="Proteomes" id="UP000254912">
    <property type="component" value="Unassembled WGS sequence"/>
</dbReference>
<evidence type="ECO:0000256" key="6">
    <source>
        <dbReference type="ARBA" id="ARBA00023163"/>
    </source>
</evidence>
<comment type="caution">
    <text evidence="8">The sequence shown here is derived from an EMBL/GenBank/DDBJ whole genome shotgun (WGS) entry which is preliminary data.</text>
</comment>
<dbReference type="AlphaFoldDB" id="A0A288QNH5"/>
<dbReference type="Pfam" id="PF02863">
    <property type="entry name" value="Arg_repressor_C"/>
    <property type="match status" value="1"/>
</dbReference>
<keyword evidence="5 7" id="KW-0238">DNA-binding</keyword>
<dbReference type="GO" id="GO:0034618">
    <property type="term" value="F:arginine binding"/>
    <property type="evidence" value="ECO:0007669"/>
    <property type="project" value="InterPro"/>
</dbReference>
<keyword evidence="4 7" id="KW-0805">Transcription regulation</keyword>
<dbReference type="PRINTS" id="PR01467">
    <property type="entry name" value="ARGREPRESSOR"/>
</dbReference>
<dbReference type="GO" id="GO:0003677">
    <property type="term" value="F:DNA binding"/>
    <property type="evidence" value="ECO:0007669"/>
    <property type="project" value="UniProtKB-KW"/>
</dbReference>
<keyword evidence="7" id="KW-0028">Amino-acid biosynthesis</keyword>
<dbReference type="KEGG" id="wso:WSWS_01117"/>
<dbReference type="UniPathway" id="UPA00068"/>
<dbReference type="SUPFAM" id="SSF46785">
    <property type="entry name" value="Winged helix' DNA-binding domain"/>
    <property type="match status" value="1"/>
</dbReference>
<evidence type="ECO:0000256" key="7">
    <source>
        <dbReference type="HAMAP-Rule" id="MF_00173"/>
    </source>
</evidence>
<dbReference type="GO" id="GO:0051259">
    <property type="term" value="P:protein complex oligomerization"/>
    <property type="evidence" value="ECO:0007669"/>
    <property type="project" value="InterPro"/>
</dbReference>
<dbReference type="InterPro" id="IPR036251">
    <property type="entry name" value="Arg_repress_C_sf"/>
</dbReference>
<dbReference type="InterPro" id="IPR036390">
    <property type="entry name" value="WH_DNA-bd_sf"/>
</dbReference>
<reference evidence="8 9" key="1">
    <citation type="submission" date="2018-07" db="EMBL/GenBank/DDBJ databases">
        <title>Genomic Encyclopedia of Type Strains, Phase III (KMG-III): the genomes of soil and plant-associated and newly described type strains.</title>
        <authorList>
            <person name="Whitman W."/>
        </authorList>
    </citation>
    <scope>NUCLEOTIDE SEQUENCE [LARGE SCALE GENOMIC DNA]</scope>
    <source>
        <strain evidence="8 9">CECT 7031</strain>
    </source>
</reference>
<protein>
    <recommendedName>
        <fullName evidence="7">Arginine repressor</fullName>
    </recommendedName>
</protein>
<comment type="subcellular location">
    <subcellularLocation>
        <location evidence="1 7">Cytoplasm</location>
    </subcellularLocation>
</comment>
<dbReference type="Gene3D" id="3.30.1360.40">
    <property type="match status" value="1"/>
</dbReference>
<dbReference type="GeneID" id="94546305"/>